<protein>
    <submittedName>
        <fullName evidence="6">ABC transporter ATP-binding protein</fullName>
    </submittedName>
</protein>
<feature type="domain" description="ABC transporter" evidence="5">
    <location>
        <begin position="2"/>
        <end position="236"/>
    </location>
</feature>
<keyword evidence="7" id="KW-1185">Reference proteome</keyword>
<dbReference type="GO" id="GO:0016887">
    <property type="term" value="F:ATP hydrolysis activity"/>
    <property type="evidence" value="ECO:0007669"/>
    <property type="project" value="InterPro"/>
</dbReference>
<gene>
    <name evidence="6" type="ORF">OSH07_01885</name>
</gene>
<sequence>MIELEHVSRRFGDQIAVDDVSLSVERGTITVIVGTSGSGKSTTLRMINRLIEPSAGTILIDGKDTAAVSGEELRRGIGYVIQGNGLFPHWTVARNIATVPTLLGWDSARIARRVDELLTLFSMKPADFREKFPHQLSGGEQQRVGVARALAAEPGLLLMDEPFGALDPIIRAKAQEDLLAVQQRLGITVVLVTHDMEEAIHLGDRIAVMDKGKLLQYATPTEILARPAPGFVARLVDGVDRPFRLLSLAPVSQIVEPGTAEGPPILETATLRDALSELLWQQRDALPVTASDGSARGRISLAALIAHAGGPTGGLPASGPAASSPR</sequence>
<dbReference type="Pfam" id="PF00005">
    <property type="entry name" value="ABC_tran"/>
    <property type="match status" value="1"/>
</dbReference>
<evidence type="ECO:0000313" key="7">
    <source>
        <dbReference type="Proteomes" id="UP001144805"/>
    </source>
</evidence>
<keyword evidence="3" id="KW-0547">Nucleotide-binding</keyword>
<evidence type="ECO:0000256" key="4">
    <source>
        <dbReference type="ARBA" id="ARBA00022840"/>
    </source>
</evidence>
<evidence type="ECO:0000256" key="1">
    <source>
        <dbReference type="ARBA" id="ARBA00005417"/>
    </source>
</evidence>
<dbReference type="InterPro" id="IPR003593">
    <property type="entry name" value="AAA+_ATPase"/>
</dbReference>
<dbReference type="AlphaFoldDB" id="A0A9X3DZX2"/>
<dbReference type="InterPro" id="IPR003439">
    <property type="entry name" value="ABC_transporter-like_ATP-bd"/>
</dbReference>
<dbReference type="InterPro" id="IPR027417">
    <property type="entry name" value="P-loop_NTPase"/>
</dbReference>
<dbReference type="EMBL" id="JAPKNK010000001">
    <property type="protein sequence ID" value="MCX5567937.1"/>
    <property type="molecule type" value="Genomic_DNA"/>
</dbReference>
<dbReference type="PROSITE" id="PS00211">
    <property type="entry name" value="ABC_TRANSPORTER_1"/>
    <property type="match status" value="1"/>
</dbReference>
<dbReference type="GO" id="GO:0005524">
    <property type="term" value="F:ATP binding"/>
    <property type="evidence" value="ECO:0007669"/>
    <property type="project" value="UniProtKB-KW"/>
</dbReference>
<dbReference type="InterPro" id="IPR017871">
    <property type="entry name" value="ABC_transporter-like_CS"/>
</dbReference>
<evidence type="ECO:0000313" key="6">
    <source>
        <dbReference type="EMBL" id="MCX5567937.1"/>
    </source>
</evidence>
<comment type="similarity">
    <text evidence="1">Belongs to the ABC transporter superfamily.</text>
</comment>
<keyword evidence="2" id="KW-0813">Transport</keyword>
<comment type="caution">
    <text evidence="6">The sequence shown here is derived from an EMBL/GenBank/DDBJ whole genome shotgun (WGS) entry which is preliminary data.</text>
</comment>
<dbReference type="PANTHER" id="PTHR43117">
    <property type="entry name" value="OSMOPROTECTANT IMPORT ATP-BINDING PROTEIN OSMV"/>
    <property type="match status" value="1"/>
</dbReference>
<keyword evidence="4 6" id="KW-0067">ATP-binding</keyword>
<proteinExistence type="inferred from homology"/>
<name>A0A9X3DZX2_9HYPH</name>
<organism evidence="6 7">
    <name type="scientific">Kaistia nematophila</name>
    <dbReference type="NCBI Taxonomy" id="2994654"/>
    <lineage>
        <taxon>Bacteria</taxon>
        <taxon>Pseudomonadati</taxon>
        <taxon>Pseudomonadota</taxon>
        <taxon>Alphaproteobacteria</taxon>
        <taxon>Hyphomicrobiales</taxon>
        <taxon>Kaistiaceae</taxon>
        <taxon>Kaistia</taxon>
    </lineage>
</organism>
<dbReference type="SMART" id="SM00382">
    <property type="entry name" value="AAA"/>
    <property type="match status" value="1"/>
</dbReference>
<dbReference type="Proteomes" id="UP001144805">
    <property type="component" value="Unassembled WGS sequence"/>
</dbReference>
<dbReference type="GO" id="GO:0015697">
    <property type="term" value="P:quaternary ammonium group transport"/>
    <property type="evidence" value="ECO:0007669"/>
    <property type="project" value="UniProtKB-ARBA"/>
</dbReference>
<reference evidence="6" key="1">
    <citation type="submission" date="2022-11" db="EMBL/GenBank/DDBJ databases">
        <title>Biodiversity and phylogenetic relationships of bacteria.</title>
        <authorList>
            <person name="Machado R.A.R."/>
            <person name="Bhat A."/>
            <person name="Loulou A."/>
            <person name="Kallel S."/>
        </authorList>
    </citation>
    <scope>NUCLEOTIDE SEQUENCE</scope>
    <source>
        <strain evidence="6">K-TC2</strain>
    </source>
</reference>
<evidence type="ECO:0000256" key="2">
    <source>
        <dbReference type="ARBA" id="ARBA00022448"/>
    </source>
</evidence>
<dbReference type="FunFam" id="3.40.50.300:FF:000425">
    <property type="entry name" value="Probable ABC transporter, ATP-binding subunit"/>
    <property type="match status" value="1"/>
</dbReference>
<dbReference type="SUPFAM" id="SSF52540">
    <property type="entry name" value="P-loop containing nucleoside triphosphate hydrolases"/>
    <property type="match status" value="1"/>
</dbReference>
<evidence type="ECO:0000259" key="5">
    <source>
        <dbReference type="PROSITE" id="PS50893"/>
    </source>
</evidence>
<dbReference type="Gene3D" id="3.40.50.300">
    <property type="entry name" value="P-loop containing nucleotide triphosphate hydrolases"/>
    <property type="match status" value="1"/>
</dbReference>
<dbReference type="RefSeq" id="WP_266336902.1">
    <property type="nucleotide sequence ID" value="NZ_JAPKNK010000001.1"/>
</dbReference>
<dbReference type="PANTHER" id="PTHR43117:SF5">
    <property type="entry name" value="GLYCINE BETAINE UPTAKE SYSTEM ATP-BINDING PROTEIN YEHX"/>
    <property type="match status" value="1"/>
</dbReference>
<accession>A0A9X3DZX2</accession>
<dbReference type="PROSITE" id="PS50893">
    <property type="entry name" value="ABC_TRANSPORTER_2"/>
    <property type="match status" value="1"/>
</dbReference>
<evidence type="ECO:0000256" key="3">
    <source>
        <dbReference type="ARBA" id="ARBA00022741"/>
    </source>
</evidence>